<evidence type="ECO:0000256" key="8">
    <source>
        <dbReference type="PROSITE-ProRule" id="PRU01360"/>
    </source>
</evidence>
<dbReference type="PROSITE" id="PS52016">
    <property type="entry name" value="TONB_DEPENDENT_REC_3"/>
    <property type="match status" value="1"/>
</dbReference>
<reference evidence="10 11" key="1">
    <citation type="submission" date="2018-06" db="EMBL/GenBank/DDBJ databases">
        <authorList>
            <consortium name="Pathogen Informatics"/>
            <person name="Doyle S."/>
        </authorList>
    </citation>
    <scope>NUCLEOTIDE SEQUENCE [LARGE SCALE GENOMIC DNA]</scope>
    <source>
        <strain evidence="10 11">NCTC9073</strain>
    </source>
</reference>
<organism evidence="10 11">
    <name type="scientific">Escherichia coli</name>
    <dbReference type="NCBI Taxonomy" id="562"/>
    <lineage>
        <taxon>Bacteria</taxon>
        <taxon>Pseudomonadati</taxon>
        <taxon>Pseudomonadota</taxon>
        <taxon>Gammaproteobacteria</taxon>
        <taxon>Enterobacterales</taxon>
        <taxon>Enterobacteriaceae</taxon>
        <taxon>Escherichia</taxon>
    </lineage>
</organism>
<keyword evidence="5" id="KW-0798">TonB box</keyword>
<sequence>MQTLKARSAPYSTARLARLCKAAMWNRKKARTWELGTRYDDGALTAEMGLFLINFNNQYDSNQTNDTVTARGKTRHTGLETQARYDLGTLTPTLDNVSIYASYAYVNAEIREKGDTYGNLVPFSPKHKGTLGVDYKPGNWTFNLNSDFQSSQFADNANTVKRAPTAVPAAFPASCSGAHAWRMTLARRWQI</sequence>
<keyword evidence="10" id="KW-0675">Receptor</keyword>
<dbReference type="EMBL" id="UASD01000009">
    <property type="protein sequence ID" value="SPX17387.1"/>
    <property type="molecule type" value="Genomic_DNA"/>
</dbReference>
<dbReference type="Gene3D" id="2.40.170.20">
    <property type="entry name" value="TonB-dependent receptor, beta-barrel domain"/>
    <property type="match status" value="1"/>
</dbReference>
<dbReference type="PANTHER" id="PTHR30442:SF0">
    <property type="entry name" value="FE(3+) DICITRATE TRANSPORT PROTEIN FECA"/>
    <property type="match status" value="1"/>
</dbReference>
<evidence type="ECO:0000256" key="3">
    <source>
        <dbReference type="ARBA" id="ARBA00022452"/>
    </source>
</evidence>
<keyword evidence="6 8" id="KW-0472">Membrane</keyword>
<evidence type="ECO:0000313" key="11">
    <source>
        <dbReference type="Proteomes" id="UP000250780"/>
    </source>
</evidence>
<keyword evidence="2 8" id="KW-0813">Transport</keyword>
<dbReference type="AlphaFoldDB" id="A0A2X1NAL8"/>
<dbReference type="InterPro" id="IPR039426">
    <property type="entry name" value="TonB-dep_rcpt-like"/>
</dbReference>
<gene>
    <name evidence="10" type="primary">fecA_3</name>
    <name evidence="10" type="ORF">NCTC9073_05204</name>
</gene>
<feature type="domain" description="TonB-dependent receptor-like beta-barrel" evidence="9">
    <location>
        <begin position="29"/>
        <end position="164"/>
    </location>
</feature>
<dbReference type="PANTHER" id="PTHR30442">
    <property type="entry name" value="IRON III DICITRATE TRANSPORT PROTEIN FECA"/>
    <property type="match status" value="1"/>
</dbReference>
<dbReference type="GO" id="GO:0009279">
    <property type="term" value="C:cell outer membrane"/>
    <property type="evidence" value="ECO:0007669"/>
    <property type="project" value="UniProtKB-SubCell"/>
</dbReference>
<dbReference type="InterPro" id="IPR036942">
    <property type="entry name" value="Beta-barrel_TonB_sf"/>
</dbReference>
<keyword evidence="7 8" id="KW-0998">Cell outer membrane</keyword>
<evidence type="ECO:0000256" key="2">
    <source>
        <dbReference type="ARBA" id="ARBA00022448"/>
    </source>
</evidence>
<comment type="subcellular location">
    <subcellularLocation>
        <location evidence="1 8">Cell outer membrane</location>
        <topology evidence="1 8">Multi-pass membrane protein</topology>
    </subcellularLocation>
</comment>
<protein>
    <submittedName>
        <fullName evidence="10">Iron(III) dicitrate TonB-dependent receptor</fullName>
    </submittedName>
</protein>
<proteinExistence type="inferred from homology"/>
<name>A0A2X1NAL8_ECOLX</name>
<dbReference type="SUPFAM" id="SSF56935">
    <property type="entry name" value="Porins"/>
    <property type="match status" value="1"/>
</dbReference>
<evidence type="ECO:0000256" key="1">
    <source>
        <dbReference type="ARBA" id="ARBA00004571"/>
    </source>
</evidence>
<evidence type="ECO:0000256" key="6">
    <source>
        <dbReference type="ARBA" id="ARBA00023136"/>
    </source>
</evidence>
<keyword evidence="4 8" id="KW-0812">Transmembrane</keyword>
<evidence type="ECO:0000313" key="10">
    <source>
        <dbReference type="EMBL" id="SPX17387.1"/>
    </source>
</evidence>
<dbReference type="InterPro" id="IPR000531">
    <property type="entry name" value="Beta-barrel_TonB"/>
</dbReference>
<dbReference type="GO" id="GO:0033214">
    <property type="term" value="P:siderophore-iron import into cell"/>
    <property type="evidence" value="ECO:0007669"/>
    <property type="project" value="TreeGrafter"/>
</dbReference>
<evidence type="ECO:0000259" key="9">
    <source>
        <dbReference type="Pfam" id="PF00593"/>
    </source>
</evidence>
<evidence type="ECO:0000256" key="4">
    <source>
        <dbReference type="ARBA" id="ARBA00022692"/>
    </source>
</evidence>
<comment type="similarity">
    <text evidence="8">Belongs to the TonB-dependent receptor family.</text>
</comment>
<keyword evidence="3 8" id="KW-1134">Transmembrane beta strand</keyword>
<dbReference type="Proteomes" id="UP000250780">
    <property type="component" value="Unassembled WGS sequence"/>
</dbReference>
<evidence type="ECO:0000256" key="5">
    <source>
        <dbReference type="ARBA" id="ARBA00023077"/>
    </source>
</evidence>
<dbReference type="Pfam" id="PF00593">
    <property type="entry name" value="TonB_dep_Rec_b-barrel"/>
    <property type="match status" value="1"/>
</dbReference>
<evidence type="ECO:0000256" key="7">
    <source>
        <dbReference type="ARBA" id="ARBA00023237"/>
    </source>
</evidence>
<accession>A0A2X1NAL8</accession>